<name>A0A0P1E7E2_9RHOB</name>
<organism evidence="2 3">
    <name type="scientific">Ruegeria atlantica</name>
    <dbReference type="NCBI Taxonomy" id="81569"/>
    <lineage>
        <taxon>Bacteria</taxon>
        <taxon>Pseudomonadati</taxon>
        <taxon>Pseudomonadota</taxon>
        <taxon>Alphaproteobacteria</taxon>
        <taxon>Rhodobacterales</taxon>
        <taxon>Roseobacteraceae</taxon>
        <taxon>Ruegeria</taxon>
    </lineage>
</organism>
<dbReference type="EMBL" id="CYPS01000057">
    <property type="protein sequence ID" value="CUH44863.1"/>
    <property type="molecule type" value="Genomic_DNA"/>
</dbReference>
<accession>A0A0P1E7E2</accession>
<evidence type="ECO:0000313" key="3">
    <source>
        <dbReference type="Proteomes" id="UP000050786"/>
    </source>
</evidence>
<dbReference type="RefSeq" id="WP_058274801.1">
    <property type="nucleotide sequence ID" value="NZ_CYPS01000057.1"/>
</dbReference>
<dbReference type="InterPro" id="IPR025311">
    <property type="entry name" value="DUF4166"/>
</dbReference>
<feature type="domain" description="DUF4166" evidence="1">
    <location>
        <begin position="16"/>
        <end position="172"/>
    </location>
</feature>
<protein>
    <recommendedName>
        <fullName evidence="1">DUF4166 domain-containing protein</fullName>
    </recommendedName>
</protein>
<dbReference type="AlphaFoldDB" id="A0A0P1E7E2"/>
<keyword evidence="3" id="KW-1185">Reference proteome</keyword>
<proteinExistence type="predicted"/>
<dbReference type="Proteomes" id="UP000050786">
    <property type="component" value="Unassembled WGS sequence"/>
</dbReference>
<evidence type="ECO:0000313" key="2">
    <source>
        <dbReference type="EMBL" id="CUH44863.1"/>
    </source>
</evidence>
<reference evidence="3" key="1">
    <citation type="submission" date="2015-09" db="EMBL/GenBank/DDBJ databases">
        <authorList>
            <person name="Rodrigo-Torres L."/>
            <person name="Arahal D.R."/>
        </authorList>
    </citation>
    <scope>NUCLEOTIDE SEQUENCE [LARGE SCALE GENOMIC DNA]</scope>
    <source>
        <strain evidence="3">CECT 4293</strain>
    </source>
</reference>
<sequence>MHPDPFLQALPVGTNLPKSLQALHSTGGIYSGRCSVTPGKGWLAKLALRFAGMPSGGDDIPVRLRVEQEGNAWIWTRDFDGHITRSRLTLDQDQGCVCEQFGQVSVWLKPVFVPERLEIQIMRLSLLRVPFPKVLLPQSKTEEWQDDEGRFRFDVSARMPLVGALIRYQGWLTFDHAGTRVD</sequence>
<gene>
    <name evidence="2" type="ORF">RUM4293_03771</name>
</gene>
<dbReference type="Pfam" id="PF13761">
    <property type="entry name" value="DUF4166"/>
    <property type="match status" value="1"/>
</dbReference>
<evidence type="ECO:0000259" key="1">
    <source>
        <dbReference type="Pfam" id="PF13761"/>
    </source>
</evidence>